<feature type="coiled-coil region" evidence="1">
    <location>
        <begin position="57"/>
        <end position="129"/>
    </location>
</feature>
<evidence type="ECO:0000256" key="2">
    <source>
        <dbReference type="SAM" id="SignalP"/>
    </source>
</evidence>
<dbReference type="SMART" id="SM00935">
    <property type="entry name" value="OmpH"/>
    <property type="match status" value="1"/>
</dbReference>
<keyword evidence="5" id="KW-1185">Reference proteome</keyword>
<proteinExistence type="predicted"/>
<evidence type="ECO:0000313" key="5">
    <source>
        <dbReference type="Proteomes" id="UP000693972"/>
    </source>
</evidence>
<dbReference type="Pfam" id="PF03938">
    <property type="entry name" value="OmpH"/>
    <property type="match status" value="1"/>
</dbReference>
<dbReference type="EMBL" id="CP078073">
    <property type="protein sequence ID" value="QXL89054.1"/>
    <property type="molecule type" value="Genomic_DNA"/>
</dbReference>
<evidence type="ECO:0000313" key="4">
    <source>
        <dbReference type="EMBL" id="QXL89054.1"/>
    </source>
</evidence>
<name>A0A975TWK9_9RHOB</name>
<accession>A0A975TWK9</accession>
<dbReference type="GO" id="GO:0051082">
    <property type="term" value="F:unfolded protein binding"/>
    <property type="evidence" value="ECO:0007669"/>
    <property type="project" value="InterPro"/>
</dbReference>
<organism evidence="4">
    <name type="scientific">Gymnodinialimonas phycosphaerae</name>
    <dbReference type="NCBI Taxonomy" id="2841589"/>
    <lineage>
        <taxon>Bacteria</taxon>
        <taxon>Pseudomonadati</taxon>
        <taxon>Pseudomonadota</taxon>
        <taxon>Alphaproteobacteria</taxon>
        <taxon>Rhodobacterales</taxon>
        <taxon>Paracoccaceae</taxon>
        <taxon>Gymnodinialimonas</taxon>
    </lineage>
</organism>
<feature type="chain" id="PRO_5037777481" evidence="2">
    <location>
        <begin position="20"/>
        <end position="194"/>
    </location>
</feature>
<feature type="signal peptide" evidence="2">
    <location>
        <begin position="1"/>
        <end position="19"/>
    </location>
</feature>
<dbReference type="AlphaFoldDB" id="A0A975TWK9"/>
<dbReference type="Gene3D" id="3.30.910.20">
    <property type="entry name" value="Skp domain"/>
    <property type="match status" value="1"/>
</dbReference>
<gene>
    <name evidence="3" type="ORF">KUL25_05940</name>
    <name evidence="4" type="ORF">KUL25_05945</name>
</gene>
<keyword evidence="2" id="KW-0732">Signal</keyword>
<dbReference type="SUPFAM" id="SSF111384">
    <property type="entry name" value="OmpH-like"/>
    <property type="match status" value="1"/>
</dbReference>
<reference evidence="4 5" key="1">
    <citation type="submission" date="2021-07" db="EMBL/GenBank/DDBJ databases">
        <title>Karlodiniumbacter phycospheric gen. nov., sp. nov., a phycosphere bacterium isolated from karlodinium veneficum.</title>
        <authorList>
            <person name="Peng Y."/>
            <person name="Jiang L."/>
            <person name="Lee J."/>
        </authorList>
    </citation>
    <scope>NUCLEOTIDE SEQUENCE</scope>
    <source>
        <strain evidence="4 5">N5</strain>
    </source>
</reference>
<dbReference type="InterPro" id="IPR024930">
    <property type="entry name" value="Skp_dom_sf"/>
</dbReference>
<evidence type="ECO:0000313" key="3">
    <source>
        <dbReference type="EMBL" id="MBY4892303.1"/>
    </source>
</evidence>
<dbReference type="EMBL" id="JAIMBW010000001">
    <property type="protein sequence ID" value="MBY4892303.1"/>
    <property type="molecule type" value="Genomic_DNA"/>
</dbReference>
<dbReference type="InterPro" id="IPR005632">
    <property type="entry name" value="Chaperone_Skp"/>
</dbReference>
<protein>
    <submittedName>
        <fullName evidence="4">OmpH family outer membrane protein</fullName>
    </submittedName>
</protein>
<dbReference type="Proteomes" id="UP000693972">
    <property type="component" value="Unassembled WGS sequence"/>
</dbReference>
<keyword evidence="1" id="KW-0175">Coiled coil</keyword>
<dbReference type="RefSeq" id="WP_257892105.1">
    <property type="nucleotide sequence ID" value="NZ_JAIMBW010000001.1"/>
</dbReference>
<sequence>MARLLTLMHAAAFTLAAFAYGPADAQPVALSGAAILVLNQDRLLTQTEFGQRIQSELDAASQALAAENREIEAQLTEEELDLTERRPTMPTEEFRALADEFDTRVVAIRAAQDAKTRDLQAQAEAAQQRFFEETVPVLLEIVQARGASVLLDSRTVLLSAGSVDITDAAIVAIDEALGPGGDAPLISLPGLTQP</sequence>
<evidence type="ECO:0000256" key="1">
    <source>
        <dbReference type="SAM" id="Coils"/>
    </source>
</evidence>